<organism evidence="2 3">
    <name type="scientific">Ambispora gerdemannii</name>
    <dbReference type="NCBI Taxonomy" id="144530"/>
    <lineage>
        <taxon>Eukaryota</taxon>
        <taxon>Fungi</taxon>
        <taxon>Fungi incertae sedis</taxon>
        <taxon>Mucoromycota</taxon>
        <taxon>Glomeromycotina</taxon>
        <taxon>Glomeromycetes</taxon>
        <taxon>Archaeosporales</taxon>
        <taxon>Ambisporaceae</taxon>
        <taxon>Ambispora</taxon>
    </lineage>
</organism>
<feature type="region of interest" description="Disordered" evidence="1">
    <location>
        <begin position="67"/>
        <end position="132"/>
    </location>
</feature>
<keyword evidence="3" id="KW-1185">Reference proteome</keyword>
<dbReference type="EMBL" id="CAJVPL010000255">
    <property type="protein sequence ID" value="CAG8474114.1"/>
    <property type="molecule type" value="Genomic_DNA"/>
</dbReference>
<comment type="caution">
    <text evidence="2">The sequence shown here is derived from an EMBL/GenBank/DDBJ whole genome shotgun (WGS) entry which is preliminary data.</text>
</comment>
<feature type="compositionally biased region" description="Basic and acidic residues" evidence="1">
    <location>
        <begin position="1"/>
        <end position="12"/>
    </location>
</feature>
<accession>A0A9N8W6T7</accession>
<feature type="region of interest" description="Disordered" evidence="1">
    <location>
        <begin position="1"/>
        <end position="54"/>
    </location>
</feature>
<evidence type="ECO:0000256" key="1">
    <source>
        <dbReference type="SAM" id="MobiDB-lite"/>
    </source>
</evidence>
<dbReference type="Proteomes" id="UP000789831">
    <property type="component" value="Unassembled WGS sequence"/>
</dbReference>
<reference evidence="2" key="1">
    <citation type="submission" date="2021-06" db="EMBL/GenBank/DDBJ databases">
        <authorList>
            <person name="Kallberg Y."/>
            <person name="Tangrot J."/>
            <person name="Rosling A."/>
        </authorList>
    </citation>
    <scope>NUCLEOTIDE SEQUENCE</scope>
    <source>
        <strain evidence="2">MT106</strain>
    </source>
</reference>
<feature type="compositionally biased region" description="Basic and acidic residues" evidence="1">
    <location>
        <begin position="116"/>
        <end position="132"/>
    </location>
</feature>
<sequence>MDKLINNTEKELLSSSTTPQTHTHHQRPTSIPFSCSLTTDHNRMQGPQRRLSYDRNLYKRDMYIRSYSDQSSTSSSATINNLPTSSTTLVESQSFEDHSNGFSSPKLAPMINNNQQKRDVSPLREPKSDEGKHITEKFLFKKDW</sequence>
<dbReference type="OrthoDB" id="2326005at2759"/>
<feature type="compositionally biased region" description="Polar residues" evidence="1">
    <location>
        <begin position="77"/>
        <end position="93"/>
    </location>
</feature>
<dbReference type="AlphaFoldDB" id="A0A9N8W6T7"/>
<protein>
    <submittedName>
        <fullName evidence="2">6854_t:CDS:1</fullName>
    </submittedName>
</protein>
<proteinExistence type="predicted"/>
<evidence type="ECO:0000313" key="2">
    <source>
        <dbReference type="EMBL" id="CAG8474114.1"/>
    </source>
</evidence>
<evidence type="ECO:0000313" key="3">
    <source>
        <dbReference type="Proteomes" id="UP000789831"/>
    </source>
</evidence>
<name>A0A9N8W6T7_9GLOM</name>
<gene>
    <name evidence="2" type="ORF">AGERDE_LOCUS2887</name>
</gene>
<feature type="compositionally biased region" description="Low complexity" evidence="1">
    <location>
        <begin position="67"/>
        <end position="76"/>
    </location>
</feature>